<feature type="transmembrane region" description="Helical" evidence="1">
    <location>
        <begin position="395"/>
        <end position="420"/>
    </location>
</feature>
<dbReference type="GeneID" id="97668366"/>
<keyword evidence="3" id="KW-1185">Reference proteome</keyword>
<name>A0A0M7A942_9HYPH</name>
<feature type="transmembrane region" description="Helical" evidence="1">
    <location>
        <begin position="75"/>
        <end position="93"/>
    </location>
</feature>
<protein>
    <recommendedName>
        <fullName evidence="4">ABC-2 type transport system permease protein</fullName>
    </recommendedName>
</protein>
<feature type="transmembrane region" description="Helical" evidence="1">
    <location>
        <begin position="40"/>
        <end position="63"/>
    </location>
</feature>
<keyword evidence="1" id="KW-0812">Transmembrane</keyword>
<dbReference type="EMBL" id="CXWC01000002">
    <property type="protein sequence ID" value="CTQ65992.1"/>
    <property type="molecule type" value="Genomic_DNA"/>
</dbReference>
<proteinExistence type="predicted"/>
<dbReference type="OrthoDB" id="7339241at2"/>
<evidence type="ECO:0000256" key="1">
    <source>
        <dbReference type="SAM" id="Phobius"/>
    </source>
</evidence>
<gene>
    <name evidence="2" type="ORF">LA5096_00927</name>
</gene>
<sequence length="515" mass="55508">MSALAAHSALMRFSRHELRLAWRDWAWMFSGWRNTSLRRALIGMGMFYAIMHLIAYAVLSPYFATGIMLDQTTQAMLSVTVLLSFTMMLSQAMESVTRAFYARDDLDLILSSPAPSRDLFLVRIVMMALTSWVMSALVMSPFLNVAVVLGGQHWLAGYVVLLSVSLSATGAGVLITLALFRTVGAQRTRLTAQILAAIVGAAFLIGMQVVAILSFGSISRFTLFDPAFLANHAPSAGSPWWFPAHAVAGQTNAVILIFAASVLFFAMGAWLGAVQFRRIVVLALGVTEKTTRGRASERAFRSYSPFGALVHKELSLIFRDPWLVSQTLMQVLYLIPPAVMLWVSFGENTEISVIIAPVIVMAVGQLAGGLAWLTISGEDAPDLIATAPISLFTRLWAKVLSVLTLIATILLPIALCLALISLWGAVVTFAGAMIAAASAILVQLWFRSQAERTTFRRRQVASKASTLAEAGASISCAAGTALIAAGSPLALLPVVLLLIVLGISRSIRPRHDAKI</sequence>
<dbReference type="STRING" id="311410.LA5095_02071"/>
<dbReference type="AlphaFoldDB" id="A0A0M7A942"/>
<feature type="transmembrane region" description="Helical" evidence="1">
    <location>
        <begin position="351"/>
        <end position="375"/>
    </location>
</feature>
<feature type="transmembrane region" description="Helical" evidence="1">
    <location>
        <begin position="253"/>
        <end position="274"/>
    </location>
</feature>
<evidence type="ECO:0000313" key="3">
    <source>
        <dbReference type="Proteomes" id="UP000049983"/>
    </source>
</evidence>
<reference evidence="3" key="1">
    <citation type="submission" date="2015-07" db="EMBL/GenBank/DDBJ databases">
        <authorList>
            <person name="Rodrigo-Torres Lidia"/>
            <person name="Arahal R.David."/>
        </authorList>
    </citation>
    <scope>NUCLEOTIDE SEQUENCE [LARGE SCALE GENOMIC DNA]</scope>
    <source>
        <strain evidence="3">CECT 5096</strain>
    </source>
</reference>
<keyword evidence="1" id="KW-0472">Membrane</keyword>
<dbReference type="RefSeq" id="WP_055114668.1">
    <property type="nucleotide sequence ID" value="NZ_CXWA01000002.1"/>
</dbReference>
<organism evidence="2 3">
    <name type="scientific">Roseibium album</name>
    <dbReference type="NCBI Taxonomy" id="311410"/>
    <lineage>
        <taxon>Bacteria</taxon>
        <taxon>Pseudomonadati</taxon>
        <taxon>Pseudomonadota</taxon>
        <taxon>Alphaproteobacteria</taxon>
        <taxon>Hyphomicrobiales</taxon>
        <taxon>Stappiaceae</taxon>
        <taxon>Roseibium</taxon>
    </lineage>
</organism>
<evidence type="ECO:0000313" key="2">
    <source>
        <dbReference type="EMBL" id="CTQ65992.1"/>
    </source>
</evidence>
<feature type="transmembrane region" description="Helical" evidence="1">
    <location>
        <begin position="490"/>
        <end position="507"/>
    </location>
</feature>
<feature type="transmembrane region" description="Helical" evidence="1">
    <location>
        <begin position="426"/>
        <end position="446"/>
    </location>
</feature>
<feature type="transmembrane region" description="Helical" evidence="1">
    <location>
        <begin position="322"/>
        <end position="345"/>
    </location>
</feature>
<feature type="transmembrane region" description="Helical" evidence="1">
    <location>
        <begin position="155"/>
        <end position="180"/>
    </location>
</feature>
<feature type="transmembrane region" description="Helical" evidence="1">
    <location>
        <begin position="120"/>
        <end position="143"/>
    </location>
</feature>
<dbReference type="Proteomes" id="UP000049983">
    <property type="component" value="Unassembled WGS sequence"/>
</dbReference>
<keyword evidence="1" id="KW-1133">Transmembrane helix</keyword>
<evidence type="ECO:0008006" key="4">
    <source>
        <dbReference type="Google" id="ProtNLM"/>
    </source>
</evidence>
<feature type="transmembrane region" description="Helical" evidence="1">
    <location>
        <begin position="192"/>
        <end position="215"/>
    </location>
</feature>
<accession>A0A0M7A942</accession>